<protein>
    <submittedName>
        <fullName evidence="2">Uncharacterized protein</fullName>
    </submittedName>
</protein>
<dbReference type="Pfam" id="PF18951">
    <property type="entry name" value="DUF5695"/>
    <property type="match status" value="1"/>
</dbReference>
<evidence type="ECO:0000313" key="2">
    <source>
        <dbReference type="EMBL" id="QES89126.1"/>
    </source>
</evidence>
<dbReference type="EMBL" id="CP044016">
    <property type="protein sequence ID" value="QES89126.1"/>
    <property type="molecule type" value="Genomic_DNA"/>
</dbReference>
<gene>
    <name evidence="2" type="ORF">E0W69_010800</name>
</gene>
<dbReference type="KEGG" id="arac:E0W69_010800"/>
<dbReference type="PROSITE" id="PS51257">
    <property type="entry name" value="PROKAR_LIPOPROTEIN"/>
    <property type="match status" value="1"/>
</dbReference>
<dbReference type="OrthoDB" id="2479977at2"/>
<dbReference type="AlphaFoldDB" id="A0A5P2G008"/>
<feature type="chain" id="PRO_5024354771" evidence="1">
    <location>
        <begin position="25"/>
        <end position="910"/>
    </location>
</feature>
<organism evidence="2 3">
    <name type="scientific">Rhizosphaericola mali</name>
    <dbReference type="NCBI Taxonomy" id="2545455"/>
    <lineage>
        <taxon>Bacteria</taxon>
        <taxon>Pseudomonadati</taxon>
        <taxon>Bacteroidota</taxon>
        <taxon>Chitinophagia</taxon>
        <taxon>Chitinophagales</taxon>
        <taxon>Chitinophagaceae</taxon>
        <taxon>Rhizosphaericola</taxon>
    </lineage>
</organism>
<sequence length="910" mass="103663">MKFYNNVFITGLLLGCLFTLSSQAQHYTWDELKKMPSVLHEDAGIDKFNIHPFIFEIGNYSQLAMGLSPVANSAFDFTPSKRIKDRRISGMNYLGDINVQFRLLSDTSWTTYYSATQRLGNKVVVSNKDNTLSKSILILPKKMEDFIQITRTWEKVKDGKGDALVLKFTIENKTNNKIELGGLGFPLIFNNILQGQSLEAAHKENSFYDPYMGRNGGYLQVAKLDGKGPALLVLPEGNTPFENYRPLLEDPTPRGLDFEGFYEWDVFSKSYSETLWKNATQWNNPTSYILQPKEKKSWGLRFVLADSIKGIESKLIAEKRPVVVGFPGYVLPTDVNGSLYIHANSPIKSIDVFPKNAIALESSTVQNGWYKYKVKGNVYGRSRVTITYANGEVQTVHYKVILPESTTISNYGKFLNNKQWFEQNDPYFHRAPGYITYDNEEKKQVTQDSRAWIAGLSDEGGAGSWLGAAMKQMVSPDKTEIKKLEHFVDTTLWGQIQYSNGEHKFGVRKSLFFYAPDSLPKGTYDTSINFKTWSAWPVKEALDPGRSYNYPHVAAAYWSLYRLSRNHKNLVENHPWQWYLNQAYETVMNMVSQAPYYAQFGQMEGTVFYFILKDLKAEGLTKEAELLEAEMKKRAIHWDDLLFPFESEMPWDSTGQEEVFIWSLYFGFLDKTDVTYSAILAYDPAIPHWAYNGNARRYWDFLYGGKLQRIERMIHHYGSELNAIPLLEYYKLHPSDLYSLRVGYGGVLGGIANIEQDGFAPAAFHSYPSTLKNDGISGDYGSGFFGYSVNTESYLVHDSTFGWLAFGGNLKETKDEIAFVPTTAGDNHLFIAPSKLDVLFLAGKVDHFTYSIKDKKVIVWLKNADNYTPDAVMDWTGNYTLVGNYTKRNDGKIIVPLSKEKLTQIILKIK</sequence>
<feature type="signal peptide" evidence="1">
    <location>
        <begin position="1"/>
        <end position="24"/>
    </location>
</feature>
<proteinExistence type="predicted"/>
<evidence type="ECO:0000313" key="3">
    <source>
        <dbReference type="Proteomes" id="UP000292424"/>
    </source>
</evidence>
<dbReference type="RefSeq" id="WP_131330072.1">
    <property type="nucleotide sequence ID" value="NZ_CP044016.1"/>
</dbReference>
<name>A0A5P2G008_9BACT</name>
<evidence type="ECO:0000256" key="1">
    <source>
        <dbReference type="SAM" id="SignalP"/>
    </source>
</evidence>
<accession>A0A5P2G008</accession>
<keyword evidence="1" id="KW-0732">Signal</keyword>
<dbReference type="InterPro" id="IPR043750">
    <property type="entry name" value="DUF5695"/>
</dbReference>
<keyword evidence="3" id="KW-1185">Reference proteome</keyword>
<reference evidence="2 3" key="1">
    <citation type="submission" date="2019-09" db="EMBL/GenBank/DDBJ databases">
        <title>Complete genome sequence of Arachidicoccus sp. B3-10 isolated from apple orchard soil.</title>
        <authorList>
            <person name="Kim H.S."/>
            <person name="Han K.-I."/>
            <person name="Suh M.K."/>
            <person name="Lee K.C."/>
            <person name="Eom M.K."/>
            <person name="Kim J.-S."/>
            <person name="Kang S.W."/>
            <person name="Sin Y."/>
            <person name="Lee J.-S."/>
        </authorList>
    </citation>
    <scope>NUCLEOTIDE SEQUENCE [LARGE SCALE GENOMIC DNA]</scope>
    <source>
        <strain evidence="2 3">B3-10</strain>
    </source>
</reference>
<dbReference type="Proteomes" id="UP000292424">
    <property type="component" value="Chromosome"/>
</dbReference>